<evidence type="ECO:0008006" key="2">
    <source>
        <dbReference type="Google" id="ProtNLM"/>
    </source>
</evidence>
<feature type="non-terminal residue" evidence="1">
    <location>
        <position position="1"/>
    </location>
</feature>
<accession>A0A0F9ATI0</accession>
<dbReference type="InterPro" id="IPR052960">
    <property type="entry name" value="GlcN6P_deaminase-like"/>
</dbReference>
<organism evidence="1">
    <name type="scientific">marine sediment metagenome</name>
    <dbReference type="NCBI Taxonomy" id="412755"/>
    <lineage>
        <taxon>unclassified sequences</taxon>
        <taxon>metagenomes</taxon>
        <taxon>ecological metagenomes</taxon>
    </lineage>
</organism>
<name>A0A0F9ATI0_9ZZZZ</name>
<proteinExistence type="predicted"/>
<comment type="caution">
    <text evidence="1">The sequence shown here is derived from an EMBL/GenBank/DDBJ whole genome shotgun (WGS) entry which is preliminary data.</text>
</comment>
<gene>
    <name evidence="1" type="ORF">LCGC14_2532830</name>
</gene>
<dbReference type="InterPro" id="IPR024078">
    <property type="entry name" value="LmbE-like_dom_sf"/>
</dbReference>
<dbReference type="PANTHER" id="PTHR42892:SF1">
    <property type="entry name" value="GLUCOSAMINE-6-PHOSPHATE ISOMERASE"/>
    <property type="match status" value="1"/>
</dbReference>
<dbReference type="Gene3D" id="3.40.50.10320">
    <property type="entry name" value="LmbE-like"/>
    <property type="match status" value="1"/>
</dbReference>
<dbReference type="AlphaFoldDB" id="A0A0F9ATI0"/>
<sequence length="228" mass="26948">DEGRLRRLLRNLIYLYDETDTDLLGDRVDELINYFKTQYPGRKDLPHIQRLKGMCREWEADCLWGYFGWHSDSVLHLRLGFYTGETFTEEPDIERDVMPVYKTLKKITPDIVTVALDPEASGPDSHYKALQAITEALKRYEREDMKTDIKIWGYRNVWYRFHPSEANMFIPVSLNMFALQNSAFINSFISQKDASFPSHEFDGPFSQLAQKIQVEQYQRWCMPVIRDD</sequence>
<evidence type="ECO:0000313" key="1">
    <source>
        <dbReference type="EMBL" id="KKL12730.1"/>
    </source>
</evidence>
<dbReference type="EMBL" id="LAZR01041143">
    <property type="protein sequence ID" value="KKL12730.1"/>
    <property type="molecule type" value="Genomic_DNA"/>
</dbReference>
<protein>
    <recommendedName>
        <fullName evidence="2">Glucosamine/galactosamine-6-phosphate isomerase domain-containing protein</fullName>
    </recommendedName>
</protein>
<reference evidence="1" key="1">
    <citation type="journal article" date="2015" name="Nature">
        <title>Complex archaea that bridge the gap between prokaryotes and eukaryotes.</title>
        <authorList>
            <person name="Spang A."/>
            <person name="Saw J.H."/>
            <person name="Jorgensen S.L."/>
            <person name="Zaremba-Niedzwiedzka K."/>
            <person name="Martijn J."/>
            <person name="Lind A.E."/>
            <person name="van Eijk R."/>
            <person name="Schleper C."/>
            <person name="Guy L."/>
            <person name="Ettema T.J."/>
        </authorList>
    </citation>
    <scope>NUCLEOTIDE SEQUENCE</scope>
</reference>
<dbReference type="PANTHER" id="PTHR42892">
    <property type="entry name" value="GLUCOSAMINE-6-PHOSPHATE DEAMINASE-LIKE PROTEIN BT_0258-RELATED"/>
    <property type="match status" value="1"/>
</dbReference>